<evidence type="ECO:0000313" key="3">
    <source>
        <dbReference type="Proteomes" id="UP001153069"/>
    </source>
</evidence>
<comment type="caution">
    <text evidence="2">The sequence shown here is derived from an EMBL/GenBank/DDBJ whole genome shotgun (WGS) entry which is preliminary data.</text>
</comment>
<evidence type="ECO:0000313" key="2">
    <source>
        <dbReference type="EMBL" id="CAB9515719.1"/>
    </source>
</evidence>
<dbReference type="Gene3D" id="1.10.287.110">
    <property type="entry name" value="DnaJ domain"/>
    <property type="match status" value="1"/>
</dbReference>
<keyword evidence="3" id="KW-1185">Reference proteome</keyword>
<evidence type="ECO:0008006" key="4">
    <source>
        <dbReference type="Google" id="ProtNLM"/>
    </source>
</evidence>
<feature type="compositionally biased region" description="Polar residues" evidence="1">
    <location>
        <begin position="191"/>
        <end position="205"/>
    </location>
</feature>
<feature type="compositionally biased region" description="Basic residues" evidence="1">
    <location>
        <begin position="245"/>
        <end position="258"/>
    </location>
</feature>
<dbReference type="EMBL" id="CAICTM010000733">
    <property type="protein sequence ID" value="CAB9515719.1"/>
    <property type="molecule type" value="Genomic_DNA"/>
</dbReference>
<sequence>MMYASAGIEDEFASIDGASGAGDYDEPSPNLEVIYQAFGEHADLYKDVLQVKSSATAEQIQMAYFDRRSELFALLASIDSEEEQDDITASHRFHAERKMDAVVMAVRILGDPQLREEYDNVVLRQTKKQPQEPPSGGNGSGASRSSSTREPDGVYAGLAEISTEEPPASPRATRSPKRRTPKRRSPRHVSPSENDTSDDNANPMSSDEMLMNQYDPHDRHHHHSTDPEYEFISLSNTGSGSKGSGKNKHKKSHKKKHQEYHPSNHHQHDQYPNESADLSTLNSMNRDDDTYPETSATYDTNTYQDETTLDRTWEEQGTIVSGSTNGDWTRDGALAPSGTSTLSAITRGGIVSRIQEEVAGTVEDTLVSFEQVLNAFTLQEREIQAVMGRIDKAKRQLRKRR</sequence>
<dbReference type="SUPFAM" id="SSF46565">
    <property type="entry name" value="Chaperone J-domain"/>
    <property type="match status" value="1"/>
</dbReference>
<reference evidence="2" key="1">
    <citation type="submission" date="2020-06" db="EMBL/GenBank/DDBJ databases">
        <authorList>
            <consortium name="Plant Systems Biology data submission"/>
        </authorList>
    </citation>
    <scope>NUCLEOTIDE SEQUENCE</scope>
    <source>
        <strain evidence="2">D6</strain>
    </source>
</reference>
<dbReference type="Proteomes" id="UP001153069">
    <property type="component" value="Unassembled WGS sequence"/>
</dbReference>
<feature type="compositionally biased region" description="Basic residues" evidence="1">
    <location>
        <begin position="174"/>
        <end position="187"/>
    </location>
</feature>
<dbReference type="OrthoDB" id="49237at2759"/>
<dbReference type="AlphaFoldDB" id="A0A9N8EC73"/>
<proteinExistence type="predicted"/>
<feature type="region of interest" description="Disordered" evidence="1">
    <location>
        <begin position="125"/>
        <end position="299"/>
    </location>
</feature>
<evidence type="ECO:0000256" key="1">
    <source>
        <dbReference type="SAM" id="MobiDB-lite"/>
    </source>
</evidence>
<feature type="compositionally biased region" description="Basic and acidic residues" evidence="1">
    <location>
        <begin position="259"/>
        <end position="271"/>
    </location>
</feature>
<accession>A0A9N8EC73</accession>
<organism evidence="2 3">
    <name type="scientific">Seminavis robusta</name>
    <dbReference type="NCBI Taxonomy" id="568900"/>
    <lineage>
        <taxon>Eukaryota</taxon>
        <taxon>Sar</taxon>
        <taxon>Stramenopiles</taxon>
        <taxon>Ochrophyta</taxon>
        <taxon>Bacillariophyta</taxon>
        <taxon>Bacillariophyceae</taxon>
        <taxon>Bacillariophycidae</taxon>
        <taxon>Naviculales</taxon>
        <taxon>Naviculaceae</taxon>
        <taxon>Seminavis</taxon>
    </lineage>
</organism>
<feature type="compositionally biased region" description="Polar residues" evidence="1">
    <location>
        <begin position="272"/>
        <end position="284"/>
    </location>
</feature>
<dbReference type="InterPro" id="IPR036869">
    <property type="entry name" value="J_dom_sf"/>
</dbReference>
<protein>
    <recommendedName>
        <fullName evidence="4">J domain-containing protein</fullName>
    </recommendedName>
</protein>
<gene>
    <name evidence="2" type="ORF">SEMRO_734_G194650.1</name>
</gene>
<name>A0A9N8EC73_9STRA</name>